<dbReference type="CDD" id="cd07067">
    <property type="entry name" value="HP_PGM_like"/>
    <property type="match status" value="1"/>
</dbReference>
<dbReference type="InterPro" id="IPR029033">
    <property type="entry name" value="His_PPase_superfam"/>
</dbReference>
<evidence type="ECO:0000313" key="3">
    <source>
        <dbReference type="EMBL" id="SSC11532.1"/>
    </source>
</evidence>
<keyword evidence="1" id="KW-0324">Glycolysis</keyword>
<dbReference type="KEGG" id="minf:MESINF_0083"/>
<name>A0A7Z7PMW2_9BACT</name>
<dbReference type="EMBL" id="LS974202">
    <property type="protein sequence ID" value="SSC11532.1"/>
    <property type="molecule type" value="Genomic_DNA"/>
</dbReference>
<dbReference type="Gene3D" id="3.40.50.1240">
    <property type="entry name" value="Phosphoglycerate mutase-like"/>
    <property type="match status" value="1"/>
</dbReference>
<dbReference type="GO" id="GO:0005737">
    <property type="term" value="C:cytoplasm"/>
    <property type="evidence" value="ECO:0007669"/>
    <property type="project" value="TreeGrafter"/>
</dbReference>
<reference evidence="3 4" key="1">
    <citation type="submission" date="2017-01" db="EMBL/GenBank/DDBJ databases">
        <authorList>
            <person name="Erauso G."/>
        </authorList>
    </citation>
    <scope>NUCLEOTIDE SEQUENCE [LARGE SCALE GENOMIC DNA]</scope>
    <source>
        <strain evidence="3">MESINF1</strain>
    </source>
</reference>
<evidence type="ECO:0000313" key="4">
    <source>
        <dbReference type="Proteomes" id="UP000250796"/>
    </source>
</evidence>
<proteinExistence type="predicted"/>
<dbReference type="RefSeq" id="WP_169697991.1">
    <property type="nucleotide sequence ID" value="NZ_LS974202.1"/>
</dbReference>
<dbReference type="InterPro" id="IPR013078">
    <property type="entry name" value="His_Pase_superF_clade-1"/>
</dbReference>
<sequence>MLTVYLMRHGQSQANLERIFANGDDGYPLTEEGRAQVSLTAELLALKNIKRIYTSPILRARQSAAIVEKKLGIESVVLDEIREFSVGELEGRPISGEAEATFMRLMLQWITGNSSEKIPGGENHLEIIGRMKKAIDIVVSENHVGEVLLVSHGGFLTMTLPFLCSGIDIREFFSRPSYGIGNCSITTVRVNNGAQFPSIELVDWANSSHLG</sequence>
<dbReference type="Pfam" id="PF00300">
    <property type="entry name" value="His_Phos_1"/>
    <property type="match status" value="1"/>
</dbReference>
<dbReference type="InterPro" id="IPR001345">
    <property type="entry name" value="PG/BPGM_mutase_AS"/>
</dbReference>
<dbReference type="PANTHER" id="PTHR48100">
    <property type="entry name" value="BROAD-SPECIFICITY PHOSPHATASE YOR283W-RELATED"/>
    <property type="match status" value="1"/>
</dbReference>
<organism evidence="3 4">
    <name type="scientific">Mesotoga infera</name>
    <dbReference type="NCBI Taxonomy" id="1236046"/>
    <lineage>
        <taxon>Bacteria</taxon>
        <taxon>Thermotogati</taxon>
        <taxon>Thermotogota</taxon>
        <taxon>Thermotogae</taxon>
        <taxon>Kosmotogales</taxon>
        <taxon>Kosmotogaceae</taxon>
        <taxon>Mesotoga</taxon>
    </lineage>
</organism>
<keyword evidence="4" id="KW-1185">Reference proteome</keyword>
<accession>A0A7Z7PMW2</accession>
<gene>
    <name evidence="3" type="ORF">MESINF_0083</name>
</gene>
<evidence type="ECO:0000256" key="2">
    <source>
        <dbReference type="ARBA" id="ARBA00023235"/>
    </source>
</evidence>
<dbReference type="Proteomes" id="UP000250796">
    <property type="component" value="Chromosome MESINF"/>
</dbReference>
<dbReference type="AlphaFoldDB" id="A0A7Z7PMW2"/>
<keyword evidence="2" id="KW-0413">Isomerase</keyword>
<protein>
    <submittedName>
        <fullName evidence="3">Fructose-2,6-bisphosphatase</fullName>
    </submittedName>
</protein>
<dbReference type="SUPFAM" id="SSF53254">
    <property type="entry name" value="Phosphoglycerate mutase-like"/>
    <property type="match status" value="1"/>
</dbReference>
<dbReference type="SMART" id="SM00855">
    <property type="entry name" value="PGAM"/>
    <property type="match status" value="1"/>
</dbReference>
<dbReference type="GO" id="GO:0016791">
    <property type="term" value="F:phosphatase activity"/>
    <property type="evidence" value="ECO:0007669"/>
    <property type="project" value="TreeGrafter"/>
</dbReference>
<dbReference type="PROSITE" id="PS00175">
    <property type="entry name" value="PG_MUTASE"/>
    <property type="match status" value="1"/>
</dbReference>
<evidence type="ECO:0000256" key="1">
    <source>
        <dbReference type="ARBA" id="ARBA00023152"/>
    </source>
</evidence>
<dbReference type="PANTHER" id="PTHR48100:SF1">
    <property type="entry name" value="HISTIDINE PHOSPHATASE FAMILY PROTEIN-RELATED"/>
    <property type="match status" value="1"/>
</dbReference>
<dbReference type="InterPro" id="IPR050275">
    <property type="entry name" value="PGM_Phosphatase"/>
</dbReference>